<evidence type="ECO:0000256" key="2">
    <source>
        <dbReference type="SAM" id="MobiDB-lite"/>
    </source>
</evidence>
<dbReference type="Proteomes" id="UP000654075">
    <property type="component" value="Unassembled WGS sequence"/>
</dbReference>
<reference evidence="3" key="1">
    <citation type="submission" date="2021-02" db="EMBL/GenBank/DDBJ databases">
        <authorList>
            <person name="Dougan E. K."/>
            <person name="Rhodes N."/>
            <person name="Thang M."/>
            <person name="Chan C."/>
        </authorList>
    </citation>
    <scope>NUCLEOTIDE SEQUENCE</scope>
</reference>
<keyword evidence="4" id="KW-1185">Reference proteome</keyword>
<feature type="compositionally biased region" description="Acidic residues" evidence="2">
    <location>
        <begin position="577"/>
        <end position="590"/>
    </location>
</feature>
<proteinExistence type="predicted"/>
<protein>
    <submittedName>
        <fullName evidence="3">Uncharacterized protein</fullName>
    </submittedName>
</protein>
<sequence>MDRSDNYGGANVTPELRALLKQRLRIVEGPGRAGTAPPGGRSTQTGFASAPVRLQAHRQPAPTNVGITGGGRSATNAVYGLRAVPPSNRFISVFDDRSYERPADKIKNLNLRNHQLSVEVKKMKDRLLEEEGGSLMTDERERLIHEADGLLAESERVRACNRELQLEKDRLKKVASELTTAGVENAEVREALRRVPDEYRGGQSAELSAMQVELDALRAQNLQLNAELARCKGASVVEGEKLRAERAELKEALAAKDLDVGAGKQKEHEEELRKVKAELQEMRAERDNLRGASQAAPAPIIGNCSESRLRSVMTSQTATAAQLRQAIGGAEALLDEARRELASKQLRERRAAYEQLHVALDKADEDLLAAALEGARKAEVDAVDILKGEAKLLELQSISPEEKAARARREEETRRKKEAFIMVKKDDAEALDALLAELAESVRWQDWRDYAGRTLVRCARDLRAGRAQKVLADREGPKDEPNRLASGIFSIFRRNSSPESVKSRSNSFEEDVATASAPSSPAKPPSPAHAQKAATQAAETSAATGVGEASLEAPAAVGATRKGTASQSLTQAKGIGDEDSAEPPDSLPPDEEEKLKAQALRAVVQDDCASLAEVMLQAHSTIWSRWENKAGKDLLTLAQERGSSSAYSVLAKALGMVKEMKRDTYEERETVWVFVNGDVQPRRATVLEDTPEDAEDVLVEFWDGDSPPERVERCVVRAMWS</sequence>
<feature type="compositionally biased region" description="Polar residues" evidence="2">
    <location>
        <begin position="495"/>
        <end position="506"/>
    </location>
</feature>
<accession>A0A813G2H3</accession>
<evidence type="ECO:0000313" key="3">
    <source>
        <dbReference type="EMBL" id="CAE8621060.1"/>
    </source>
</evidence>
<organism evidence="3 4">
    <name type="scientific">Polarella glacialis</name>
    <name type="common">Dinoflagellate</name>
    <dbReference type="NCBI Taxonomy" id="89957"/>
    <lineage>
        <taxon>Eukaryota</taxon>
        <taxon>Sar</taxon>
        <taxon>Alveolata</taxon>
        <taxon>Dinophyceae</taxon>
        <taxon>Suessiales</taxon>
        <taxon>Suessiaceae</taxon>
        <taxon>Polarella</taxon>
    </lineage>
</organism>
<feature type="region of interest" description="Disordered" evidence="2">
    <location>
        <begin position="495"/>
        <end position="590"/>
    </location>
</feature>
<feature type="coiled-coil region" evidence="1">
    <location>
        <begin position="320"/>
        <end position="347"/>
    </location>
</feature>
<feature type="coiled-coil region" evidence="1">
    <location>
        <begin position="265"/>
        <end position="292"/>
    </location>
</feature>
<dbReference type="EMBL" id="CAJNNV010027636">
    <property type="protein sequence ID" value="CAE8621060.1"/>
    <property type="molecule type" value="Genomic_DNA"/>
</dbReference>
<dbReference type="AlphaFoldDB" id="A0A813G2H3"/>
<feature type="compositionally biased region" description="Low complexity" evidence="2">
    <location>
        <begin position="528"/>
        <end position="544"/>
    </location>
</feature>
<name>A0A813G2H3_POLGL</name>
<keyword evidence="1" id="KW-0175">Coiled coil</keyword>
<evidence type="ECO:0000313" key="4">
    <source>
        <dbReference type="Proteomes" id="UP000654075"/>
    </source>
</evidence>
<evidence type="ECO:0000256" key="1">
    <source>
        <dbReference type="SAM" id="Coils"/>
    </source>
</evidence>
<comment type="caution">
    <text evidence="3">The sequence shown here is derived from an EMBL/GenBank/DDBJ whole genome shotgun (WGS) entry which is preliminary data.</text>
</comment>
<gene>
    <name evidence="3" type="ORF">PGLA1383_LOCUS38584</name>
</gene>
<feature type="coiled-coil region" evidence="1">
    <location>
        <begin position="207"/>
        <end position="234"/>
    </location>
</feature>